<evidence type="ECO:0000256" key="2">
    <source>
        <dbReference type="ARBA" id="ARBA00023242"/>
    </source>
</evidence>
<dbReference type="InterPro" id="IPR035979">
    <property type="entry name" value="RBD_domain_sf"/>
</dbReference>
<name>A0A3M6UEE1_POCDA</name>
<dbReference type="PANTHER" id="PTHR48033:SF10">
    <property type="entry name" value="RNA-BINDING PROTEIN SQUID"/>
    <property type="match status" value="1"/>
</dbReference>
<dbReference type="EMBL" id="RCHS01001704">
    <property type="protein sequence ID" value="RMX52050.1"/>
    <property type="molecule type" value="Genomic_DNA"/>
</dbReference>
<dbReference type="OrthoDB" id="5952212at2759"/>
<comment type="subcellular location">
    <subcellularLocation>
        <location evidence="1">Nucleus</location>
    </subcellularLocation>
</comment>
<evidence type="ECO:0000256" key="1">
    <source>
        <dbReference type="ARBA" id="ARBA00004123"/>
    </source>
</evidence>
<protein>
    <recommendedName>
        <fullName evidence="4">RRM domain-containing protein</fullName>
    </recommendedName>
</protein>
<dbReference type="Pfam" id="PF00076">
    <property type="entry name" value="RRM_1"/>
    <property type="match status" value="1"/>
</dbReference>
<evidence type="ECO:0000259" key="4">
    <source>
        <dbReference type="PROSITE" id="PS50102"/>
    </source>
</evidence>
<dbReference type="AlphaFoldDB" id="A0A3M6UEE1"/>
<dbReference type="SMART" id="SM00360">
    <property type="entry name" value="RRM"/>
    <property type="match status" value="1"/>
</dbReference>
<dbReference type="PROSITE" id="PS50102">
    <property type="entry name" value="RRM"/>
    <property type="match status" value="1"/>
</dbReference>
<organism evidence="5 6">
    <name type="scientific">Pocillopora damicornis</name>
    <name type="common">Cauliflower coral</name>
    <name type="synonym">Millepora damicornis</name>
    <dbReference type="NCBI Taxonomy" id="46731"/>
    <lineage>
        <taxon>Eukaryota</taxon>
        <taxon>Metazoa</taxon>
        <taxon>Cnidaria</taxon>
        <taxon>Anthozoa</taxon>
        <taxon>Hexacorallia</taxon>
        <taxon>Scleractinia</taxon>
        <taxon>Astrocoeniina</taxon>
        <taxon>Pocilloporidae</taxon>
        <taxon>Pocillopora</taxon>
    </lineage>
</organism>
<comment type="caution">
    <text evidence="5">The sequence shown here is derived from an EMBL/GenBank/DDBJ whole genome shotgun (WGS) entry which is preliminary data.</text>
</comment>
<dbReference type="PANTHER" id="PTHR48033">
    <property type="entry name" value="RNA-BINDING (RRM/RBD/RNP MOTIFS) FAMILY PROTEIN"/>
    <property type="match status" value="1"/>
</dbReference>
<dbReference type="InterPro" id="IPR012677">
    <property type="entry name" value="Nucleotide-bd_a/b_plait_sf"/>
</dbReference>
<dbReference type="Proteomes" id="UP000275408">
    <property type="component" value="Unassembled WGS sequence"/>
</dbReference>
<evidence type="ECO:0000256" key="3">
    <source>
        <dbReference type="PROSITE-ProRule" id="PRU00176"/>
    </source>
</evidence>
<feature type="domain" description="RRM" evidence="4">
    <location>
        <begin position="10"/>
        <end position="86"/>
    </location>
</feature>
<keyword evidence="2" id="KW-0539">Nucleus</keyword>
<accession>A0A3M6UEE1</accession>
<feature type="non-terminal residue" evidence="5">
    <location>
        <position position="86"/>
    </location>
</feature>
<sequence length="86" mass="9710">MASSRIVGPHTIFVSKVPWTVCRDTLSAYFQQFGKVKSSKISFVTYHFEQDKYTGRHRGFGFVEFGSSEGFKKALATENHVIEGSK</sequence>
<dbReference type="STRING" id="46731.A0A3M6UEE1"/>
<keyword evidence="3" id="KW-0694">RNA-binding</keyword>
<reference evidence="5 6" key="1">
    <citation type="journal article" date="2018" name="Sci. Rep.">
        <title>Comparative analysis of the Pocillopora damicornis genome highlights role of immune system in coral evolution.</title>
        <authorList>
            <person name="Cunning R."/>
            <person name="Bay R.A."/>
            <person name="Gillette P."/>
            <person name="Baker A.C."/>
            <person name="Traylor-Knowles N."/>
        </authorList>
    </citation>
    <scope>NUCLEOTIDE SEQUENCE [LARGE SCALE GENOMIC DNA]</scope>
    <source>
        <strain evidence="5">RSMAS</strain>
        <tissue evidence="5">Whole animal</tissue>
    </source>
</reference>
<evidence type="ECO:0000313" key="5">
    <source>
        <dbReference type="EMBL" id="RMX52050.1"/>
    </source>
</evidence>
<proteinExistence type="predicted"/>
<dbReference type="GO" id="GO:0005654">
    <property type="term" value="C:nucleoplasm"/>
    <property type="evidence" value="ECO:0007669"/>
    <property type="project" value="TreeGrafter"/>
</dbReference>
<dbReference type="InterPro" id="IPR000504">
    <property type="entry name" value="RRM_dom"/>
</dbReference>
<gene>
    <name evidence="5" type="ORF">pdam_00003775</name>
</gene>
<dbReference type="GO" id="GO:0003723">
    <property type="term" value="F:RNA binding"/>
    <property type="evidence" value="ECO:0007669"/>
    <property type="project" value="UniProtKB-UniRule"/>
</dbReference>
<dbReference type="SUPFAM" id="SSF54928">
    <property type="entry name" value="RNA-binding domain, RBD"/>
    <property type="match status" value="1"/>
</dbReference>
<dbReference type="Gene3D" id="3.30.70.330">
    <property type="match status" value="1"/>
</dbReference>
<keyword evidence="6" id="KW-1185">Reference proteome</keyword>
<dbReference type="GO" id="GO:0010468">
    <property type="term" value="P:regulation of gene expression"/>
    <property type="evidence" value="ECO:0007669"/>
    <property type="project" value="TreeGrafter"/>
</dbReference>
<evidence type="ECO:0000313" key="6">
    <source>
        <dbReference type="Proteomes" id="UP000275408"/>
    </source>
</evidence>
<dbReference type="GO" id="GO:0000785">
    <property type="term" value="C:chromatin"/>
    <property type="evidence" value="ECO:0007669"/>
    <property type="project" value="TreeGrafter"/>
</dbReference>